<dbReference type="PROSITE" id="PS50088">
    <property type="entry name" value="ANK_REPEAT"/>
    <property type="match status" value="4"/>
</dbReference>
<dbReference type="Pfam" id="PF13637">
    <property type="entry name" value="Ank_4"/>
    <property type="match status" value="1"/>
</dbReference>
<dbReference type="Gene3D" id="1.25.40.20">
    <property type="entry name" value="Ankyrin repeat-containing domain"/>
    <property type="match status" value="4"/>
</dbReference>
<dbReference type="InterPro" id="IPR002110">
    <property type="entry name" value="Ankyrin_rpt"/>
</dbReference>
<evidence type="ECO:0000256" key="1">
    <source>
        <dbReference type="ARBA" id="ARBA00022737"/>
    </source>
</evidence>
<dbReference type="PANTHER" id="PTHR24198:SF165">
    <property type="entry name" value="ANKYRIN REPEAT-CONTAINING PROTEIN-RELATED"/>
    <property type="match status" value="1"/>
</dbReference>
<proteinExistence type="predicted"/>
<evidence type="ECO:0000256" key="4">
    <source>
        <dbReference type="SAM" id="MobiDB-lite"/>
    </source>
</evidence>
<evidence type="ECO:0000256" key="3">
    <source>
        <dbReference type="PROSITE-ProRule" id="PRU00023"/>
    </source>
</evidence>
<name>A0AAD6IUT5_DREDA</name>
<evidence type="ECO:0000313" key="5">
    <source>
        <dbReference type="EMBL" id="KAJ6259128.1"/>
    </source>
</evidence>
<dbReference type="Pfam" id="PF12796">
    <property type="entry name" value="Ank_2"/>
    <property type="match status" value="1"/>
</dbReference>
<sequence length="1585" mass="174879">MQLCSRDQEAVLFPDGVFGVALDALEQLVAGGDVLDDAHARAGGPDLFTQGVRTPASGSPLMKTCRPRLPLTRWATSSNLPVVLVDSIFLASTATLFLNRRLVFRQRRSSSSVSSSEDLTMASLMFWWMGASFVAMKRVPMLIPQAPRASAPARPSPSAKPPEAMKGTFLRRAAEEDEVCDVGFADVAGALKAVDGEEVDAELLGRERVADGCAFVQDFDVGFFELADYRGRVVAGGFDDFDAFLDDHVGVGVVVRRHERGEERQVDGELDSVSFVVWGRTGFDVIVLHLRISLRRSSGVGCVSAVNWQVGMTVEELTIPRPPAFETAEASSAYPTHCIPPWTTGIAIPRAFVSAVWNGIDVDGAQGPAELLASGAVWHVPGGPSPRKVGGEDTLRQPRLKIHHQRILTFEHCIQSHLPAQPTMKPAAVPSTRRLLLLQVNPWRARATVPAFFCRRYTRRSMAVTAPREDPDDIRRAGSRTPVAIESMSPPLPSLLDDGNLADLRSTAGGRRQQSTLPAEAVAEEYDDDADAPVANWCRDILDEIRDPMDALFTRKVITFLSVAVRQMHRKELEAVLALVPKIDAYKVLGVLQMNMAKGLVSIDTNGFLSVPDEAAEAINLLPGSTVETDGHIEMATLLLSYLCDPQLEASGPCKHPSEWRQRVQEYPLLQYAAYAWGMHCAGCLFEMRLDHLTDKACKFWTTDINSSYGIWMQAYYCQPGKRETPDSSRHIYRYLEEDTSAIRQLSHWGLTRFVREALELPESASDKDLALLSGGQGDRTFPSKYLLKDGADIAATTCDGRNVLHFAAMRDTTQLLELIIRRKEAKELMLIHAIDSEAKTPLHYAAAQGNMDNVRTLLVYGAEVNVYAELGRTPLYYAAMKSHPQIVALLLENGANAHGMRCLESPLHGVCSEKKEHWDEDRYSRAVQIVDLLMEAGADPAAKDADGVTPLAVAAVNDHAPLVKALLKHYKLEDIAAKGRWGTGDPLTALSAAVTYGASLGTIEPLMKHARPEDRAFALRAALLSADTEQHMEITKYFYLGYPDVFRQVERAHGKAIRQVLTESDAPHRNVILRLMSPGMQPEHLLRDDEPFESSPLAAIARYGLISCFLTFIIEKTPVEKLKNYPWDDIWRLARSPNTSEFSISRQRYFLARRPEFNTVPHMVEALHHALDDGMAEAAAVFYLNKISALRGMPLPPRLNDDVDTFLHLACRNNFCAVVKQLIYKHKADVNAQNKDGVTPLMKCFEDSLENDNVLTVIKALLTSGADVTLRDSKGRTALTYALQAEWDGTDREIAAIELLLAHGAEATIETSDRNSLRPIDYACIRNMYGAKKLLEAAGAKMRTHDDNGRDLLTLMNLFPTNDGGRYPIIDELVEMGSDIHAKDGDGKTLFYRCIECGDVRLLRHLMQTYKIDPTIPITAVRDDCQLRLPLLNACVYSPAKAHVLLTSCTPEQRKMLIHGRSVDGKENTALHVFTKNLGLAAVRWLIAAGADVDAVDAEGRTPLFFASRRGTGLTVLEGGTAEAVTAGYYLLKAGADREFRNAKTGKTVMEAVRDNEWFGMQKAALELLEASQNESGELTKTKS</sequence>
<dbReference type="PANTHER" id="PTHR24198">
    <property type="entry name" value="ANKYRIN REPEAT AND PROTEIN KINASE DOMAIN-CONTAINING PROTEIN"/>
    <property type="match status" value="1"/>
</dbReference>
<dbReference type="PROSITE" id="PS50297">
    <property type="entry name" value="ANK_REP_REGION"/>
    <property type="match status" value="2"/>
</dbReference>
<dbReference type="PRINTS" id="PR01415">
    <property type="entry name" value="ANKYRIN"/>
</dbReference>
<feature type="repeat" description="ANK" evidence="3">
    <location>
        <begin position="871"/>
        <end position="897"/>
    </location>
</feature>
<keyword evidence="2 3" id="KW-0040">ANK repeat</keyword>
<feature type="repeat" description="ANK" evidence="3">
    <location>
        <begin position="838"/>
        <end position="870"/>
    </location>
</feature>
<dbReference type="EMBL" id="JAQGDS010000007">
    <property type="protein sequence ID" value="KAJ6259128.1"/>
    <property type="molecule type" value="Genomic_DNA"/>
</dbReference>
<feature type="repeat" description="ANK" evidence="3">
    <location>
        <begin position="1467"/>
        <end position="1499"/>
    </location>
</feature>
<evidence type="ECO:0000256" key="2">
    <source>
        <dbReference type="ARBA" id="ARBA00023043"/>
    </source>
</evidence>
<evidence type="ECO:0000313" key="6">
    <source>
        <dbReference type="Proteomes" id="UP001221413"/>
    </source>
</evidence>
<accession>A0AAD6IUT5</accession>
<dbReference type="Pfam" id="PF00023">
    <property type="entry name" value="Ank"/>
    <property type="match status" value="1"/>
</dbReference>
<dbReference type="InterPro" id="IPR036770">
    <property type="entry name" value="Ankyrin_rpt-contain_sf"/>
</dbReference>
<protein>
    <submittedName>
        <fullName evidence="5">Tankyrase-1</fullName>
    </submittedName>
</protein>
<reference evidence="5" key="1">
    <citation type="submission" date="2023-01" db="EMBL/GenBank/DDBJ databases">
        <title>The chitinases involved in constricting ring structure development in the nematode-trapping fungus Drechslerella dactyloides.</title>
        <authorList>
            <person name="Wang R."/>
            <person name="Zhang L."/>
            <person name="Tang P."/>
            <person name="Li S."/>
            <person name="Liang L."/>
        </authorList>
    </citation>
    <scope>NUCLEOTIDE SEQUENCE</scope>
    <source>
        <strain evidence="5">YMF1.00031</strain>
    </source>
</reference>
<dbReference type="SMART" id="SM00248">
    <property type="entry name" value="ANK"/>
    <property type="match status" value="11"/>
</dbReference>
<gene>
    <name evidence="5" type="ORF">Dda_6025</name>
</gene>
<dbReference type="SUPFAM" id="SSF48403">
    <property type="entry name" value="Ankyrin repeat"/>
    <property type="match status" value="3"/>
</dbReference>
<keyword evidence="6" id="KW-1185">Reference proteome</keyword>
<feature type="region of interest" description="Disordered" evidence="4">
    <location>
        <begin position="484"/>
        <end position="519"/>
    </location>
</feature>
<organism evidence="5 6">
    <name type="scientific">Drechslerella dactyloides</name>
    <name type="common">Nematode-trapping fungus</name>
    <name type="synonym">Arthrobotrys dactyloides</name>
    <dbReference type="NCBI Taxonomy" id="74499"/>
    <lineage>
        <taxon>Eukaryota</taxon>
        <taxon>Fungi</taxon>
        <taxon>Dikarya</taxon>
        <taxon>Ascomycota</taxon>
        <taxon>Pezizomycotina</taxon>
        <taxon>Orbiliomycetes</taxon>
        <taxon>Orbiliales</taxon>
        <taxon>Orbiliaceae</taxon>
        <taxon>Drechslerella</taxon>
    </lineage>
</organism>
<comment type="caution">
    <text evidence="5">The sequence shown here is derived from an EMBL/GenBank/DDBJ whole genome shotgun (WGS) entry which is preliminary data.</text>
</comment>
<keyword evidence="1" id="KW-0677">Repeat</keyword>
<dbReference type="Proteomes" id="UP001221413">
    <property type="component" value="Unassembled WGS sequence"/>
</dbReference>
<feature type="repeat" description="ANK" evidence="3">
    <location>
        <begin position="1237"/>
        <end position="1274"/>
    </location>
</feature>